<keyword evidence="2" id="KW-1185">Reference proteome</keyword>
<reference evidence="1" key="1">
    <citation type="journal article" date="2022" name="bioRxiv">
        <title>Sequencing and chromosome-scale assembly of the giantPleurodeles waltlgenome.</title>
        <authorList>
            <person name="Brown T."/>
            <person name="Elewa A."/>
            <person name="Iarovenko S."/>
            <person name="Subramanian E."/>
            <person name="Araus A.J."/>
            <person name="Petzold A."/>
            <person name="Susuki M."/>
            <person name="Suzuki K.-i.T."/>
            <person name="Hayashi T."/>
            <person name="Toyoda A."/>
            <person name="Oliveira C."/>
            <person name="Osipova E."/>
            <person name="Leigh N.D."/>
            <person name="Simon A."/>
            <person name="Yun M.H."/>
        </authorList>
    </citation>
    <scope>NUCLEOTIDE SEQUENCE</scope>
    <source>
        <strain evidence="1">20211129_DDA</strain>
        <tissue evidence="1">Liver</tissue>
    </source>
</reference>
<accession>A0AAV7S874</accession>
<evidence type="ECO:0000313" key="2">
    <source>
        <dbReference type="Proteomes" id="UP001066276"/>
    </source>
</evidence>
<organism evidence="1 2">
    <name type="scientific">Pleurodeles waltl</name>
    <name type="common">Iberian ribbed newt</name>
    <dbReference type="NCBI Taxonomy" id="8319"/>
    <lineage>
        <taxon>Eukaryota</taxon>
        <taxon>Metazoa</taxon>
        <taxon>Chordata</taxon>
        <taxon>Craniata</taxon>
        <taxon>Vertebrata</taxon>
        <taxon>Euteleostomi</taxon>
        <taxon>Amphibia</taxon>
        <taxon>Batrachia</taxon>
        <taxon>Caudata</taxon>
        <taxon>Salamandroidea</taxon>
        <taxon>Salamandridae</taxon>
        <taxon>Pleurodelinae</taxon>
        <taxon>Pleurodeles</taxon>
    </lineage>
</organism>
<proteinExistence type="predicted"/>
<dbReference type="Proteomes" id="UP001066276">
    <property type="component" value="Chromosome 4_2"/>
</dbReference>
<protein>
    <submittedName>
        <fullName evidence="1">Uncharacterized protein</fullName>
    </submittedName>
</protein>
<evidence type="ECO:0000313" key="1">
    <source>
        <dbReference type="EMBL" id="KAJ1160812.1"/>
    </source>
</evidence>
<comment type="caution">
    <text evidence="1">The sequence shown here is derived from an EMBL/GenBank/DDBJ whole genome shotgun (WGS) entry which is preliminary data.</text>
</comment>
<gene>
    <name evidence="1" type="ORF">NDU88_001305</name>
</gene>
<name>A0AAV7S874_PLEWA</name>
<dbReference type="AlphaFoldDB" id="A0AAV7S874"/>
<dbReference type="EMBL" id="JANPWB010000008">
    <property type="protein sequence ID" value="KAJ1160812.1"/>
    <property type="molecule type" value="Genomic_DNA"/>
</dbReference>
<sequence>MRPGAAGRSAHLCVNRREALQSCIVLYLTRRVVTNNTKLENKFEYFRYKALCTVLWMPVACRRFCSADRCLRSLGKDRLSLRRPTPTATSYVFGAPAMLDAGRSVRFLLPFEPRAPGRGSKRPLSCPQSSAASLLLKGGPAVRVS</sequence>